<dbReference type="Pfam" id="PF14072">
    <property type="entry name" value="DndB"/>
    <property type="match status" value="1"/>
</dbReference>
<accession>A0A7I8DGH4</accession>
<sequence>MANTKWEDIIIGQELIKKRNLRNKTFVLKKEKSELLPLLVDEGWEKVREYENNKYVGLKKNKNIEEQFEDRIWVMLANMGFLEMNGSREFEMSYDFHDPNKMRHIDVFAVDDETILLVECKASEELQEANFDEQIQELSNKLEGLRREAVKQYPGRKVKFIWASYNYIMNRKDLMALEKAGIIFFNNSTVDYYVELIKHIGTSARYQLLGSLFANQEIKNMDNRIPAIQGRMGGYIYYSFSIEPEKLLKIGYVLHRNEANQSMMPTYQRLIKKKRLQEVREYINEGGYFPNSIIISIDTGGKVLQFDSAQPKLDNSISKIGILHIPKKYRSAYIIDGQHRLYGYSNSKYANTNSIPVVAFVDLERSEQIKMFMDINENQKAVPKTLRVTLNADMLWESPDYNEQRQALRSKIAQMLGDEPTSPLYSRIVIGENESSPTKCITVEAIQVALKKSSFFTMFGKKNEIVKEGTFDYGSNQETCDLFYPFIEYCLLYIRDACTEEWEKGDRDSGMLTMNRGIQAIIRVINDVVSMLVSKREINPKTQSVEEMFDIIRYYLSPLTEYINNLTSEQRKDLRGYFGGGADTRFWRAYQKAIADARPGFTPEGLEEFWINETQIYNDDTKEMIFEIERRTKVLISEKLEDFYGTNWLVKGLPKSVYTKAKTIADEKIYESITNNEEGDEISPWSFVTLDDCKQIIISGKLWSTIFEFIFVRPEEQSIIGGKEAKTAWISKINTIQNKLSFNKYSVPATEYQYVKSIYDWLTGLLVL</sequence>
<dbReference type="InterPro" id="IPR017601">
    <property type="entry name" value="DGQHR-contain_dom"/>
</dbReference>
<reference evidence="2 3" key="2">
    <citation type="submission" date="2020-08" db="EMBL/GenBank/DDBJ databases">
        <authorList>
            <person name="Ueki A."/>
            <person name="Tonouchi A."/>
        </authorList>
    </citation>
    <scope>NUCLEOTIDE SEQUENCE [LARGE SCALE GENOMIC DNA]</scope>
    <source>
        <strain evidence="2 3">CTTW</strain>
    </source>
</reference>
<protein>
    <recommendedName>
        <fullName evidence="4">DGQHR domain-containing protein</fullName>
    </recommendedName>
</protein>
<evidence type="ECO:0008006" key="4">
    <source>
        <dbReference type="Google" id="ProtNLM"/>
    </source>
</evidence>
<dbReference type="AlphaFoldDB" id="A0A7I8DGH4"/>
<dbReference type="Proteomes" id="UP000515703">
    <property type="component" value="Chromosome"/>
</dbReference>
<feature type="coiled-coil region" evidence="1">
    <location>
        <begin position="121"/>
        <end position="148"/>
    </location>
</feature>
<evidence type="ECO:0000313" key="3">
    <source>
        <dbReference type="Proteomes" id="UP000515703"/>
    </source>
</evidence>
<keyword evidence="1" id="KW-0175">Coiled coil</keyword>
<organism evidence="2 3">
    <name type="scientific">Anaerocolumna chitinilytica</name>
    <dbReference type="NCBI Taxonomy" id="1727145"/>
    <lineage>
        <taxon>Bacteria</taxon>
        <taxon>Bacillati</taxon>
        <taxon>Bacillota</taxon>
        <taxon>Clostridia</taxon>
        <taxon>Lachnospirales</taxon>
        <taxon>Lachnospiraceae</taxon>
        <taxon>Anaerocolumna</taxon>
    </lineage>
</organism>
<evidence type="ECO:0000256" key="1">
    <source>
        <dbReference type="SAM" id="Coils"/>
    </source>
</evidence>
<gene>
    <name evidence="2" type="ORF">bsdcttw_06200</name>
</gene>
<dbReference type="KEGG" id="acht:bsdcttw_06200"/>
<proteinExistence type="predicted"/>
<dbReference type="InterPro" id="IPR017642">
    <property type="entry name" value="DNA_S_mod_DndB"/>
</dbReference>
<dbReference type="EMBL" id="AP023368">
    <property type="protein sequence ID" value="BCJ97579.1"/>
    <property type="molecule type" value="Genomic_DNA"/>
</dbReference>
<evidence type="ECO:0000313" key="2">
    <source>
        <dbReference type="EMBL" id="BCJ97579.1"/>
    </source>
</evidence>
<reference evidence="2 3" key="1">
    <citation type="submission" date="2020-08" db="EMBL/GenBank/DDBJ databases">
        <title>Draft genome sequencing of an Anaerocolumna strain isolated from anoxic soil subjected to BSD treatment.</title>
        <authorList>
            <person name="Uek A."/>
            <person name="Tonouchi A."/>
        </authorList>
    </citation>
    <scope>NUCLEOTIDE SEQUENCE [LARGE SCALE GENOMIC DNA]</scope>
    <source>
        <strain evidence="2 3">CTTW</strain>
    </source>
</reference>
<dbReference type="RefSeq" id="WP_185257992.1">
    <property type="nucleotide sequence ID" value="NZ_AP023368.1"/>
</dbReference>
<name>A0A7I8DGH4_9FIRM</name>
<keyword evidence="3" id="KW-1185">Reference proteome</keyword>
<dbReference type="NCBIfam" id="TIGR03187">
    <property type="entry name" value="DGQHR"/>
    <property type="match status" value="1"/>
</dbReference>
<dbReference type="CDD" id="cd16413">
    <property type="entry name" value="DGQHR_domain"/>
    <property type="match status" value="1"/>
</dbReference>